<organism evidence="2 3">
    <name type="scientific">Tetrahymena thermophila (strain SB210)</name>
    <dbReference type="NCBI Taxonomy" id="312017"/>
    <lineage>
        <taxon>Eukaryota</taxon>
        <taxon>Sar</taxon>
        <taxon>Alveolata</taxon>
        <taxon>Ciliophora</taxon>
        <taxon>Intramacronucleata</taxon>
        <taxon>Oligohymenophorea</taxon>
        <taxon>Hymenostomatida</taxon>
        <taxon>Tetrahymenina</taxon>
        <taxon>Tetrahymenidae</taxon>
        <taxon>Tetrahymena</taxon>
    </lineage>
</organism>
<accession>Q23Q15</accession>
<gene>
    <name evidence="2" type="ORF">TTHERM_00460690</name>
</gene>
<dbReference type="GeneID" id="7825703"/>
<evidence type="ECO:0000313" key="3">
    <source>
        <dbReference type="Proteomes" id="UP000009168"/>
    </source>
</evidence>
<protein>
    <submittedName>
        <fullName evidence="2">Uncharacterized protein</fullName>
    </submittedName>
</protein>
<reference evidence="3" key="1">
    <citation type="journal article" date="2006" name="PLoS Biol.">
        <title>Macronuclear genome sequence of the ciliate Tetrahymena thermophila, a model eukaryote.</title>
        <authorList>
            <person name="Eisen J.A."/>
            <person name="Coyne R.S."/>
            <person name="Wu M."/>
            <person name="Wu D."/>
            <person name="Thiagarajan M."/>
            <person name="Wortman J.R."/>
            <person name="Badger J.H."/>
            <person name="Ren Q."/>
            <person name="Amedeo P."/>
            <person name="Jones K.M."/>
            <person name="Tallon L.J."/>
            <person name="Delcher A.L."/>
            <person name="Salzberg S.L."/>
            <person name="Silva J.C."/>
            <person name="Haas B.J."/>
            <person name="Majoros W.H."/>
            <person name="Farzad M."/>
            <person name="Carlton J.M."/>
            <person name="Smith R.K. Jr."/>
            <person name="Garg J."/>
            <person name="Pearlman R.E."/>
            <person name="Karrer K.M."/>
            <person name="Sun L."/>
            <person name="Manning G."/>
            <person name="Elde N.C."/>
            <person name="Turkewitz A.P."/>
            <person name="Asai D.J."/>
            <person name="Wilkes D.E."/>
            <person name="Wang Y."/>
            <person name="Cai H."/>
            <person name="Collins K."/>
            <person name="Stewart B.A."/>
            <person name="Lee S.R."/>
            <person name="Wilamowska K."/>
            <person name="Weinberg Z."/>
            <person name="Ruzzo W.L."/>
            <person name="Wloga D."/>
            <person name="Gaertig J."/>
            <person name="Frankel J."/>
            <person name="Tsao C.-C."/>
            <person name="Gorovsky M.A."/>
            <person name="Keeling P.J."/>
            <person name="Waller R.F."/>
            <person name="Patron N.J."/>
            <person name="Cherry J.M."/>
            <person name="Stover N.A."/>
            <person name="Krieger C.J."/>
            <person name="del Toro C."/>
            <person name="Ryder H.F."/>
            <person name="Williamson S.C."/>
            <person name="Barbeau R.A."/>
            <person name="Hamilton E.P."/>
            <person name="Orias E."/>
        </authorList>
    </citation>
    <scope>NUCLEOTIDE SEQUENCE [LARGE SCALE GENOMIC DNA]</scope>
    <source>
        <strain evidence="3">SB210</strain>
    </source>
</reference>
<name>Q23Q15_TETTS</name>
<dbReference type="RefSeq" id="XP_001018765.2">
    <property type="nucleotide sequence ID" value="XM_001018765.3"/>
</dbReference>
<dbReference type="KEGG" id="tet:TTHERM_00460690"/>
<dbReference type="Proteomes" id="UP000009168">
    <property type="component" value="Unassembled WGS sequence"/>
</dbReference>
<keyword evidence="3" id="KW-1185">Reference proteome</keyword>
<sequence length="329" mass="38621">MTAPPSKGIFGDYFDNQKHEQFPSRFRKQDYSSPKFVQQQKLKLSGIGTKFQQLMDANLFSYDSPKSSNNTLSRIEIQKEEFKIQKSQSVNKIKNKQFIVFPKIQKSIRDQQMTERNSLFLQYASVPHESLLQDKSISNETIKKIFSQPYIHYQNVKKIRKISPESKQDHVCKKSVIIPYQDGGYSMQKTTYFKLFQFKKINCILLYYIILYYECLRPGLPNSQNRTKKLTNLSFTKMQWNITNYNANFALSKKEQEIREILKNSKIKKIPLDLTKELQVQDITQPTSQQGNKSVNNMHTEFNFFTTYSKSPKNEKTNSPFITSPSRQS</sequence>
<dbReference type="EMBL" id="GG662650">
    <property type="protein sequence ID" value="EAR98520.2"/>
    <property type="molecule type" value="Genomic_DNA"/>
</dbReference>
<dbReference type="InParanoid" id="Q23Q15"/>
<evidence type="ECO:0000313" key="2">
    <source>
        <dbReference type="EMBL" id="EAR98520.2"/>
    </source>
</evidence>
<proteinExistence type="predicted"/>
<evidence type="ECO:0000256" key="1">
    <source>
        <dbReference type="SAM" id="MobiDB-lite"/>
    </source>
</evidence>
<feature type="region of interest" description="Disordered" evidence="1">
    <location>
        <begin position="307"/>
        <end position="329"/>
    </location>
</feature>
<dbReference type="AlphaFoldDB" id="Q23Q15"/>
<dbReference type="HOGENOM" id="CLU_958068_0_0_1"/>